<accession>A0A1I4K1Z2</accession>
<dbReference type="EMBL" id="FOTQ01000001">
    <property type="protein sequence ID" value="SFL72754.1"/>
    <property type="molecule type" value="Genomic_DNA"/>
</dbReference>
<dbReference type="Proteomes" id="UP000199144">
    <property type="component" value="Unassembled WGS sequence"/>
</dbReference>
<organism evidence="2 3">
    <name type="scientific">Shimia aestuarii</name>
    <dbReference type="NCBI Taxonomy" id="254406"/>
    <lineage>
        <taxon>Bacteria</taxon>
        <taxon>Pseudomonadati</taxon>
        <taxon>Pseudomonadota</taxon>
        <taxon>Alphaproteobacteria</taxon>
        <taxon>Rhodobacterales</taxon>
        <taxon>Roseobacteraceae</taxon>
    </lineage>
</organism>
<dbReference type="OrthoDB" id="7843865at2"/>
<sequence length="206" mass="21690">MKLKALCLSALLAATSAQAQAQTSPLNTFRLSGELFAIAQAETDPLLMISAAKLRKSVALSASDRAPVGGSSGGEMVTWQDMLDTAAALAGDDELMSGLIEDIRVEMTKGVADGPVYSVVTIGANGTDQYESLPFTGGAYAEVYVEGKGNTDLNLYIYDAQGRLVCSDTDVSDIAYCGWRPATTSGFRVEVRNKGAAENQYALITN</sequence>
<feature type="signal peptide" evidence="1">
    <location>
        <begin position="1"/>
        <end position="21"/>
    </location>
</feature>
<keyword evidence="1" id="KW-0732">Signal</keyword>
<protein>
    <submittedName>
        <fullName evidence="2">Uncharacterized protein</fullName>
    </submittedName>
</protein>
<dbReference type="RefSeq" id="WP_093091910.1">
    <property type="nucleotide sequence ID" value="NZ_FOTQ01000001.1"/>
</dbReference>
<evidence type="ECO:0000313" key="2">
    <source>
        <dbReference type="EMBL" id="SFL72754.1"/>
    </source>
</evidence>
<feature type="chain" id="PRO_5011441796" evidence="1">
    <location>
        <begin position="22"/>
        <end position="206"/>
    </location>
</feature>
<proteinExistence type="predicted"/>
<keyword evidence="3" id="KW-1185">Reference proteome</keyword>
<dbReference type="STRING" id="254406.SAMN04488042_1011278"/>
<gene>
    <name evidence="2" type="ORF">SAMN04488042_1011278</name>
</gene>
<evidence type="ECO:0000313" key="3">
    <source>
        <dbReference type="Proteomes" id="UP000199144"/>
    </source>
</evidence>
<evidence type="ECO:0000256" key="1">
    <source>
        <dbReference type="SAM" id="SignalP"/>
    </source>
</evidence>
<dbReference type="AlphaFoldDB" id="A0A1I4K1Z2"/>
<name>A0A1I4K1Z2_9RHOB</name>
<reference evidence="2 3" key="1">
    <citation type="submission" date="2016-10" db="EMBL/GenBank/DDBJ databases">
        <authorList>
            <person name="de Groot N.N."/>
        </authorList>
    </citation>
    <scope>NUCLEOTIDE SEQUENCE [LARGE SCALE GENOMIC DNA]</scope>
    <source>
        <strain evidence="2 3">DSM 15283</strain>
    </source>
</reference>